<sequence length="1503" mass="172616">MSTVYTTMKRCSDMTKSMGQSYWIQTFDQQLYAIAKQMEWAMPETFKTHIIRLGGFHTLSCFIASIGQLWGDGGLTDLLIDSSVYAAGTVDQMMCGKQFNRAVRALTVVYEALVALWLSAFFQWCRDTDLMTSFPDRFWSLLPEVVSNFKSDQDNYKSVNEALIVVRTILMPRLEDFRQWGYQSSPTFKYWDMFLRAVEIIIQNVRTEREGSWDMHLTSISSMLPYMFIANRLKIDMAEFKCSLCNIETSKFEDVIFHAIHTHANREICILKRNGDRKAYKRLTFPVVPEVEHKKGKIVLTNNEKQTINVVDLDEDLVLPANKSKTDTISKNKDENQEPQKTIEKCSQTEYINEDLVSTDTKNLGKIEKQFLIDILPFIPIALQYLHENNQLAVWFILFKCLANRTFPLDNIAYILFLDVVNWFSCDDACGMRYSDTVKRFWRTGKQLFKGKFLRFMSDLKHLGQVLSHETNLGHYDTSLSKINFIVPSRAILDADDSCLKSSCKTPGIMIPLIENIATKRKHIHMPFKLSIDLKKLNPGGKFGDVNCFGFENTPTFDQRQARLQKEFQCIQSFQTAVEQNSKPSSCIQDVVKCLGLRQKDLKTLSKKRQYALDKIKQEAGDRWRDSKYAFILKEPYYRVPVRYVLQMMMEMFVLKVSTAILVCWMPKTTSVLDVPFSQAIWEKMWKIILNIYSPEGLKRPTSLHSDLKDLKADLQEFVDLQCKFVCEVPSYVGNECHHENMNLNNADDLFITHESNKPPFETSATEIMSILSDCEKHLHASHSLCRDIAKQVFVVMLSDVDRLFKPEIPHACPVAYGFTGYSFTADQASKILSEVRKECGKHGLNIVAQCYDGAFAKLAVKGINNEPLTLLQLSKDIWKSASNTSKPDIIREIASIGVVQKLENLNSVLETFDVEVSIETTGGLQSINGPIMIGKPKNVVRFVETPCNWRQLIQVNMNLNKATNISNVTADTVTTAVMQNAEINQHDLTEGEQIQLLSCSDNDDNDPLQEDDHEDTNNLRDENEEFKADAFDIHTMWLNFIEAEKRKECSKDDFIEHISSVETLSKLTKLELLHTIQPLKVKLKSHGINFLSSMRKHEIVNQFSRVFGDGSTLQVKQKYIEPKTLAVICKSYIQSKLPKQFLNAAFATFRYPSEYQEWVSSSPFGTECKVDGTRLPQYWYTKPKLIHSDSDSRYLLDFLDPEHLLTNMRTKVCTTGINKAGIKREAWIQVAKYGKQNGSNLSLALVEHLLDKQNVAFAIKTFKANFCGLIRNWYRAQDEPGLSCYERHLYEQSLRQWLLEDVRFEIFPPPGRYVKDIPIVLYEGLLIHIDRRSQLYAFTNGAYNARSIGTLDIENLFGVFQDWDAKGTGVLRADEVPEAMLTACDLYNTRLNKARGFYMHTSASRVYPVPPMTKHVDILTTETYTLPTEDNIRRLGKIIMRDHVFYQPKRKHANPKRKKGTISSFGEPSKGIKSVREERYKLNESKILPHVRAGINLEDLKM</sequence>
<keyword evidence="2" id="KW-0472">Membrane</keyword>
<feature type="region of interest" description="Disordered" evidence="1">
    <location>
        <begin position="1450"/>
        <end position="1471"/>
    </location>
</feature>
<proteinExistence type="predicted"/>
<evidence type="ECO:0000313" key="4">
    <source>
        <dbReference type="Proteomes" id="UP000507470"/>
    </source>
</evidence>
<keyword evidence="2" id="KW-0812">Transmembrane</keyword>
<dbReference type="Proteomes" id="UP000507470">
    <property type="component" value="Unassembled WGS sequence"/>
</dbReference>
<reference evidence="3 4" key="1">
    <citation type="submission" date="2020-06" db="EMBL/GenBank/DDBJ databases">
        <authorList>
            <person name="Li R."/>
            <person name="Bekaert M."/>
        </authorList>
    </citation>
    <scope>NUCLEOTIDE SEQUENCE [LARGE SCALE GENOMIC DNA]</scope>
    <source>
        <strain evidence="4">wild</strain>
    </source>
</reference>
<organism evidence="3 4">
    <name type="scientific">Mytilus coruscus</name>
    <name type="common">Sea mussel</name>
    <dbReference type="NCBI Taxonomy" id="42192"/>
    <lineage>
        <taxon>Eukaryota</taxon>
        <taxon>Metazoa</taxon>
        <taxon>Spiralia</taxon>
        <taxon>Lophotrochozoa</taxon>
        <taxon>Mollusca</taxon>
        <taxon>Bivalvia</taxon>
        <taxon>Autobranchia</taxon>
        <taxon>Pteriomorphia</taxon>
        <taxon>Mytilida</taxon>
        <taxon>Mytiloidea</taxon>
        <taxon>Mytilidae</taxon>
        <taxon>Mytilinae</taxon>
        <taxon>Mytilus</taxon>
    </lineage>
</organism>
<keyword evidence="2" id="KW-1133">Transmembrane helix</keyword>
<evidence type="ECO:0000313" key="3">
    <source>
        <dbReference type="EMBL" id="CAC5372633.1"/>
    </source>
</evidence>
<feature type="compositionally biased region" description="Basic residues" evidence="1">
    <location>
        <begin position="1450"/>
        <end position="1461"/>
    </location>
</feature>
<accession>A0A6J8ARU7</accession>
<dbReference type="EMBL" id="CACVKT020001854">
    <property type="protein sequence ID" value="CAC5372633.1"/>
    <property type="molecule type" value="Genomic_DNA"/>
</dbReference>
<protein>
    <submittedName>
        <fullName evidence="3">Uncharacterized protein</fullName>
    </submittedName>
</protein>
<dbReference type="Gene3D" id="3.90.320.10">
    <property type="match status" value="1"/>
</dbReference>
<feature type="transmembrane region" description="Helical" evidence="2">
    <location>
        <begin position="102"/>
        <end position="124"/>
    </location>
</feature>
<dbReference type="InterPro" id="IPR011604">
    <property type="entry name" value="PDDEXK-like_dom_sf"/>
</dbReference>
<evidence type="ECO:0000256" key="1">
    <source>
        <dbReference type="SAM" id="MobiDB-lite"/>
    </source>
</evidence>
<keyword evidence="4" id="KW-1185">Reference proteome</keyword>
<name>A0A6J8ARU7_MYTCO</name>
<evidence type="ECO:0000256" key="2">
    <source>
        <dbReference type="SAM" id="Phobius"/>
    </source>
</evidence>
<gene>
    <name evidence="3" type="ORF">MCOR_10677</name>
</gene>
<dbReference type="OrthoDB" id="6174867at2759"/>
<dbReference type="PANTHER" id="PTHR47018">
    <property type="entry name" value="CXC DOMAIN-CONTAINING PROTEIN-RELATED"/>
    <property type="match status" value="1"/>
</dbReference>